<keyword evidence="2" id="KW-0378">Hydrolase</keyword>
<reference evidence="5 6" key="1">
    <citation type="submission" date="2016-05" db="EMBL/GenBank/DDBJ databases">
        <title>Single-cell genome of chain-forming Candidatus Thiomargarita nelsonii and comparison to other large sulfur-oxidizing bacteria.</title>
        <authorList>
            <person name="Winkel M."/>
            <person name="Salman V."/>
            <person name="Woyke T."/>
            <person name="Schulz-Vogt H."/>
            <person name="Richter M."/>
            <person name="Flood B."/>
            <person name="Bailey J."/>
            <person name="Amann R."/>
            <person name="Mussmann M."/>
        </authorList>
    </citation>
    <scope>NUCLEOTIDE SEQUENCE [LARGE SCALE GENOMIC DNA]</scope>
    <source>
        <strain evidence="5 6">THI036</strain>
    </source>
</reference>
<dbReference type="InterPro" id="IPR027417">
    <property type="entry name" value="P-loop_NTPase"/>
</dbReference>
<dbReference type="PANTHER" id="PTHR35372:SF2">
    <property type="entry name" value="SF3 HELICASE DOMAIN-CONTAINING PROTEIN"/>
    <property type="match status" value="1"/>
</dbReference>
<organism evidence="5 6">
    <name type="scientific">Candidatus Thiomargarita nelsonii</name>
    <dbReference type="NCBI Taxonomy" id="1003181"/>
    <lineage>
        <taxon>Bacteria</taxon>
        <taxon>Pseudomonadati</taxon>
        <taxon>Pseudomonadota</taxon>
        <taxon>Gammaproteobacteria</taxon>
        <taxon>Thiotrichales</taxon>
        <taxon>Thiotrichaceae</taxon>
        <taxon>Thiomargarita</taxon>
    </lineage>
</organism>
<feature type="non-terminal residue" evidence="5">
    <location>
        <position position="135"/>
    </location>
</feature>
<keyword evidence="3" id="KW-0067">ATP-binding</keyword>
<dbReference type="InterPro" id="IPR051620">
    <property type="entry name" value="ORF904-like_C"/>
</dbReference>
<evidence type="ECO:0000256" key="2">
    <source>
        <dbReference type="ARBA" id="ARBA00022801"/>
    </source>
</evidence>
<proteinExistence type="predicted"/>
<keyword evidence="6" id="KW-1185">Reference proteome</keyword>
<dbReference type="GO" id="GO:0016787">
    <property type="term" value="F:hydrolase activity"/>
    <property type="evidence" value="ECO:0007669"/>
    <property type="project" value="UniProtKB-KW"/>
</dbReference>
<dbReference type="Gene3D" id="3.40.50.300">
    <property type="entry name" value="P-loop containing nucleotide triphosphate hydrolases"/>
    <property type="match status" value="1"/>
</dbReference>
<feature type="domain" description="SF3 helicase" evidence="4">
    <location>
        <begin position="1"/>
        <end position="84"/>
    </location>
</feature>
<protein>
    <submittedName>
        <fullName evidence="5">Phage-related protein</fullName>
    </submittedName>
</protein>
<accession>A0A176RZF6</accession>
<gene>
    <name evidence="5" type="ORF">THIOM_003172</name>
</gene>
<evidence type="ECO:0000256" key="1">
    <source>
        <dbReference type="ARBA" id="ARBA00022741"/>
    </source>
</evidence>
<evidence type="ECO:0000259" key="4">
    <source>
        <dbReference type="PROSITE" id="PS51206"/>
    </source>
</evidence>
<keyword evidence="1" id="KW-0547">Nucleotide-binding</keyword>
<comment type="caution">
    <text evidence="5">The sequence shown here is derived from an EMBL/GenBank/DDBJ whole genome shotgun (WGS) entry which is preliminary data.</text>
</comment>
<dbReference type="AlphaFoldDB" id="A0A176RZF6"/>
<dbReference type="Proteomes" id="UP000076962">
    <property type="component" value="Unassembled WGS sequence"/>
</dbReference>
<dbReference type="GO" id="GO:0005524">
    <property type="term" value="F:ATP binding"/>
    <property type="evidence" value="ECO:0007669"/>
    <property type="project" value="UniProtKB-KW"/>
</dbReference>
<dbReference type="NCBIfam" id="TIGR01613">
    <property type="entry name" value="primase_Cterm"/>
    <property type="match status" value="1"/>
</dbReference>
<evidence type="ECO:0000256" key="3">
    <source>
        <dbReference type="ARBA" id="ARBA00022840"/>
    </source>
</evidence>
<dbReference type="InterPro" id="IPR014015">
    <property type="entry name" value="Helicase_SF3_DNA-vir"/>
</dbReference>
<evidence type="ECO:0000313" key="5">
    <source>
        <dbReference type="EMBL" id="OAD21077.1"/>
    </source>
</evidence>
<dbReference type="EMBL" id="LUTY01001889">
    <property type="protein sequence ID" value="OAD21077.1"/>
    <property type="molecule type" value="Genomic_DNA"/>
</dbReference>
<name>A0A176RZF6_9GAMM</name>
<dbReference type="PROSITE" id="PS51206">
    <property type="entry name" value="SF3_HELICASE_1"/>
    <property type="match status" value="1"/>
</dbReference>
<evidence type="ECO:0000313" key="6">
    <source>
        <dbReference type="Proteomes" id="UP000076962"/>
    </source>
</evidence>
<sequence>MAIASEIPEGRRLNESLTKDISGGDTITARKLYHDYFKFRPECKLWLYGNHKPNITGNDDGIWRRIRIIPFSAQINDAEKNQALGSELKAELPGILAWAVKGALEWQQKGLNPPQEILTATSAYRREMDPVGIFI</sequence>
<dbReference type="InterPro" id="IPR006500">
    <property type="entry name" value="Helicase_put_C_phage/plasmid"/>
</dbReference>
<dbReference type="PANTHER" id="PTHR35372">
    <property type="entry name" value="ATP BINDING PROTEIN-RELATED"/>
    <property type="match status" value="1"/>
</dbReference>